<feature type="region of interest" description="Disordered" evidence="1">
    <location>
        <begin position="1"/>
        <end position="22"/>
    </location>
</feature>
<evidence type="ECO:0000313" key="3">
    <source>
        <dbReference type="EMBL" id="SEB36237.1"/>
    </source>
</evidence>
<dbReference type="AlphaFoldDB" id="A0A1H4IQC4"/>
<dbReference type="PANTHER" id="PTHR11669:SF8">
    <property type="entry name" value="DNA POLYMERASE III SUBUNIT DELTA"/>
    <property type="match status" value="1"/>
</dbReference>
<dbReference type="Pfam" id="PF13177">
    <property type="entry name" value="DNA_pol3_delta2"/>
    <property type="match status" value="1"/>
</dbReference>
<gene>
    <name evidence="3" type="ORF">SAMN05216452_0385</name>
</gene>
<dbReference type="GO" id="GO:0009360">
    <property type="term" value="C:DNA polymerase III complex"/>
    <property type="evidence" value="ECO:0007669"/>
    <property type="project" value="TreeGrafter"/>
</dbReference>
<keyword evidence="4" id="KW-1185">Reference proteome</keyword>
<dbReference type="Proteomes" id="UP000199064">
    <property type="component" value="Unassembled WGS sequence"/>
</dbReference>
<dbReference type="NCBIfam" id="TIGR00678">
    <property type="entry name" value="holB"/>
    <property type="match status" value="1"/>
</dbReference>
<protein>
    <submittedName>
        <fullName evidence="3">DNA polymerase III, delta prime subunit</fullName>
    </submittedName>
</protein>
<dbReference type="InterPro" id="IPR027417">
    <property type="entry name" value="P-loop_NTPase"/>
</dbReference>
<dbReference type="InterPro" id="IPR004622">
    <property type="entry name" value="DNA_pol_HolB"/>
</dbReference>
<evidence type="ECO:0000259" key="2">
    <source>
        <dbReference type="SMART" id="SM00382"/>
    </source>
</evidence>
<dbReference type="NCBIfam" id="NF005677">
    <property type="entry name" value="PRK07471.1"/>
    <property type="match status" value="1"/>
</dbReference>
<reference evidence="4" key="1">
    <citation type="submission" date="2016-10" db="EMBL/GenBank/DDBJ databases">
        <authorList>
            <person name="Varghese N."/>
            <person name="Submissions S."/>
        </authorList>
    </citation>
    <scope>NUCLEOTIDE SEQUENCE [LARGE SCALE GENOMIC DNA]</scope>
    <source>
        <strain evidence="4">ES.061</strain>
    </source>
</reference>
<evidence type="ECO:0000313" key="4">
    <source>
        <dbReference type="Proteomes" id="UP000199064"/>
    </source>
</evidence>
<feature type="domain" description="AAA+ ATPase" evidence="2">
    <location>
        <begin position="44"/>
        <end position="200"/>
    </location>
</feature>
<organism evidence="3 4">
    <name type="scientific">Nitratireductor aquibiodomus</name>
    <dbReference type="NCBI Taxonomy" id="204799"/>
    <lineage>
        <taxon>Bacteria</taxon>
        <taxon>Pseudomonadati</taxon>
        <taxon>Pseudomonadota</taxon>
        <taxon>Alphaproteobacteria</taxon>
        <taxon>Hyphomicrobiales</taxon>
        <taxon>Phyllobacteriaceae</taxon>
        <taxon>Nitratireductor</taxon>
    </lineage>
</organism>
<dbReference type="EMBL" id="FNSL01000001">
    <property type="protein sequence ID" value="SEB36237.1"/>
    <property type="molecule type" value="Genomic_DNA"/>
</dbReference>
<dbReference type="GO" id="GO:0008408">
    <property type="term" value="F:3'-5' exonuclease activity"/>
    <property type="evidence" value="ECO:0007669"/>
    <property type="project" value="InterPro"/>
</dbReference>
<dbReference type="InterPro" id="IPR003593">
    <property type="entry name" value="AAA+_ATPase"/>
</dbReference>
<sequence length="347" mass="37572">MLERTAPERFDTLPDIPEPSENPILVGHQRVADMLAGAYQAGKLHHGLLFAGPPGIGKATLAFHLANHLFSHPQAESAPSRFSAPDPKGQAFRLIAQDAHPSLLHLTRPFVERDKKFKTVITVDEIRRIQRFLSLTTHDGGYRVVIVDPADDLNVSAANALLKSLEEPPPRTVFILIAHSPGRLLPTIRSRCQIVRLQPLDAPDLAGLLREFGAAEAGSDEEIAARAQGSVRNAILLSQFGGAEIADVLQKLVAERSFDAAEALRLGEAVSGRDRDVQFSIFNRAVLDMINQHATARAEAGDTRGAAAAADLWDEINTAIRDAETFNLDRKQHAAGIAAKLNAAFNA</sequence>
<dbReference type="GO" id="GO:0003887">
    <property type="term" value="F:DNA-directed DNA polymerase activity"/>
    <property type="evidence" value="ECO:0007669"/>
    <property type="project" value="InterPro"/>
</dbReference>
<name>A0A1H4IQC4_9HYPH</name>
<dbReference type="GO" id="GO:0006261">
    <property type="term" value="P:DNA-templated DNA replication"/>
    <property type="evidence" value="ECO:0007669"/>
    <property type="project" value="TreeGrafter"/>
</dbReference>
<feature type="compositionally biased region" description="Basic and acidic residues" evidence="1">
    <location>
        <begin position="1"/>
        <end position="12"/>
    </location>
</feature>
<accession>A0A1H4IQC4</accession>
<dbReference type="PANTHER" id="PTHR11669">
    <property type="entry name" value="REPLICATION FACTOR C / DNA POLYMERASE III GAMMA-TAU SUBUNIT"/>
    <property type="match status" value="1"/>
</dbReference>
<dbReference type="NCBIfam" id="NF006586">
    <property type="entry name" value="PRK09112.1"/>
    <property type="match status" value="1"/>
</dbReference>
<dbReference type="SMART" id="SM00382">
    <property type="entry name" value="AAA"/>
    <property type="match status" value="1"/>
</dbReference>
<dbReference type="SUPFAM" id="SSF52540">
    <property type="entry name" value="P-loop containing nucleoside triphosphate hydrolases"/>
    <property type="match status" value="1"/>
</dbReference>
<dbReference type="RefSeq" id="WP_090326357.1">
    <property type="nucleotide sequence ID" value="NZ_FNSL01000001.1"/>
</dbReference>
<evidence type="ECO:0000256" key="1">
    <source>
        <dbReference type="SAM" id="MobiDB-lite"/>
    </source>
</evidence>
<proteinExistence type="predicted"/>
<dbReference type="InterPro" id="IPR050238">
    <property type="entry name" value="DNA_Rep/Repair_Clamp_Loader"/>
</dbReference>
<dbReference type="Gene3D" id="3.40.50.300">
    <property type="entry name" value="P-loop containing nucleotide triphosphate hydrolases"/>
    <property type="match status" value="1"/>
</dbReference>